<dbReference type="SMART" id="SM00028">
    <property type="entry name" value="TPR"/>
    <property type="match status" value="11"/>
</dbReference>
<comment type="caution">
    <text evidence="4">The sequence shown here is derived from an EMBL/GenBank/DDBJ whole genome shotgun (WGS) entry which is preliminary data.</text>
</comment>
<dbReference type="GO" id="GO:0009279">
    <property type="term" value="C:cell outer membrane"/>
    <property type="evidence" value="ECO:0007669"/>
    <property type="project" value="TreeGrafter"/>
</dbReference>
<feature type="repeat" description="TPR" evidence="3">
    <location>
        <begin position="752"/>
        <end position="785"/>
    </location>
</feature>
<dbReference type="EMBL" id="LMWM01000045">
    <property type="protein sequence ID" value="KUM83309.1"/>
    <property type="molecule type" value="Genomic_DNA"/>
</dbReference>
<evidence type="ECO:0000313" key="5">
    <source>
        <dbReference type="Proteomes" id="UP000053039"/>
    </source>
</evidence>
<dbReference type="AlphaFoldDB" id="A0A101MYM3"/>
<name>A0A101MYM3_9ACTN</name>
<dbReference type="PROSITE" id="PS50005">
    <property type="entry name" value="TPR"/>
    <property type="match status" value="8"/>
</dbReference>
<dbReference type="PANTHER" id="PTHR44858">
    <property type="entry name" value="TETRATRICOPEPTIDE REPEAT PROTEIN 6"/>
    <property type="match status" value="1"/>
</dbReference>
<organism evidence="4 5">
    <name type="scientific">Streptomyces pseudovenezuelae</name>
    <dbReference type="NCBI Taxonomy" id="67350"/>
    <lineage>
        <taxon>Bacteria</taxon>
        <taxon>Bacillati</taxon>
        <taxon>Actinomycetota</taxon>
        <taxon>Actinomycetes</taxon>
        <taxon>Kitasatosporales</taxon>
        <taxon>Streptomycetaceae</taxon>
        <taxon>Streptomyces</taxon>
        <taxon>Streptomyces aurantiacus group</taxon>
    </lineage>
</organism>
<evidence type="ECO:0000256" key="2">
    <source>
        <dbReference type="ARBA" id="ARBA00022803"/>
    </source>
</evidence>
<dbReference type="GO" id="GO:0046813">
    <property type="term" value="P:receptor-mediated virion attachment to host cell"/>
    <property type="evidence" value="ECO:0007669"/>
    <property type="project" value="TreeGrafter"/>
</dbReference>
<dbReference type="Pfam" id="PF13414">
    <property type="entry name" value="TPR_11"/>
    <property type="match status" value="2"/>
</dbReference>
<evidence type="ECO:0000313" key="4">
    <source>
        <dbReference type="EMBL" id="KUM83309.1"/>
    </source>
</evidence>
<dbReference type="Gene3D" id="1.25.40.10">
    <property type="entry name" value="Tetratricopeptide repeat domain"/>
    <property type="match status" value="4"/>
</dbReference>
<sequence>MTQAEPSAQELILRRTRAGFVGREAERTAFLRNFDFPPGDPRHRFRFHVHGSAGVGKTSLVQELAALARERGALTAYIDDGIGSVPEAMETLCREFVDQGRRLKDLERRLATWRDRRREAEAALAALAPESPPQGASAGSRMAVDLSLGALEAALPGAGLVTRALPADRLAQGADRLRAGLGARFRNLDDVDLVLTPERVLTPVLLAELRAAASAVPWIVLFFDTYERTGPFLDPWLYDVLTKPREHGRLPAAVVVVTAGQRPLDTAHWGGLDSVAELPLAPFTEAEARRLLAAWGIVAEPVVEEVLRLTGGLPVLVSTLAARRPDGPDDVIDPSTTAVQRFLKPEPEALKKVARACALPRRLDADVVRVLIAAPEDELDSRYAWLTGLPFVTQRGDRLQYHDVVRTQMLRMERRRSRTEWTSRHRRLAEAFAEWREDAECGRGVEELWADEEWCELRLEEVYHLLCARPPAALAEALRGFVVACRQDEVVARRWARMLEEAGEAADHALLREWGRSLGAALADEESGMTTAADLLLARPGLDPAGRAEAHVLRARELRRRQEYGQALEEYDRAVELDPLQPLAHYGRGLAHQLLDDYPAALTAFDRAVELAPDLGWIIAERAETYRLASRFEEADADFSRAVALDPTDDVALTGRAVCRHGLGRLDEALADFNRALSIDPEHLWALVRRARLHRTRGDEDKAFADLDRAFALAPDMAWIASERGDAYRLAGRYEEAVAELGRAVALEPGYASALASRAQALYELGRYESASAEFDRALGLIPDYAWALVMRSRTKDRLGDQDGMFEDLRRAVEAEPDAHWIQSELGWAYWLAGRYDEGAAVLRALLEQDPEQEVALAGLGAIHHIRKSYEEALHYLGRAVAVDPEYAWAYGRRGRVWLAIGHTEQALADLDRCVALDPGMTWERGAAIDLLWVCGRREEAEERLAAVPLGELDDTRVEIDRRLGRWARARALAERLREQDPVVGTFQLAMTVHCSEGMEAAEPVWHDLARVVEQDSEMQPVTRAQAHCFLGCVRADGPAADRGLSELLALDPEWDDLAYLAEILTELLTAPGADRSSHSATATCLTAVSEARDAVRDRWSASS</sequence>
<accession>A0A101MYM3</accession>
<feature type="repeat" description="TPR" evidence="3">
    <location>
        <begin position="888"/>
        <end position="921"/>
    </location>
</feature>
<dbReference type="RefSeq" id="WP_031039622.1">
    <property type="nucleotide sequence ID" value="NZ_KQ948153.1"/>
</dbReference>
<protein>
    <submittedName>
        <fullName evidence="4">Uncharacterized protein</fullName>
    </submittedName>
</protein>
<dbReference type="InterPro" id="IPR027417">
    <property type="entry name" value="P-loop_NTPase"/>
</dbReference>
<proteinExistence type="predicted"/>
<feature type="repeat" description="TPR" evidence="3">
    <location>
        <begin position="854"/>
        <end position="887"/>
    </location>
</feature>
<dbReference type="Pfam" id="PF13432">
    <property type="entry name" value="TPR_16"/>
    <property type="match status" value="3"/>
</dbReference>
<evidence type="ECO:0000256" key="3">
    <source>
        <dbReference type="PROSITE-ProRule" id="PRU00339"/>
    </source>
</evidence>
<feature type="repeat" description="TPR" evidence="3">
    <location>
        <begin position="582"/>
        <end position="615"/>
    </location>
</feature>
<feature type="repeat" description="TPR" evidence="3">
    <location>
        <begin position="718"/>
        <end position="751"/>
    </location>
</feature>
<dbReference type="SUPFAM" id="SSF48452">
    <property type="entry name" value="TPR-like"/>
    <property type="match status" value="2"/>
</dbReference>
<reference evidence="4 5" key="1">
    <citation type="submission" date="2015-10" db="EMBL/GenBank/DDBJ databases">
        <title>Draft genome sequence of Streptomyces pseudovenezuelae DSM 40212, type strain for the species Streptomyces pseudovenezuelae.</title>
        <authorList>
            <person name="Ruckert C."/>
            <person name="Winkler A."/>
            <person name="Kalinowski J."/>
            <person name="Kampfer P."/>
            <person name="Glaeser S."/>
        </authorList>
    </citation>
    <scope>NUCLEOTIDE SEQUENCE [LARGE SCALE GENOMIC DNA]</scope>
    <source>
        <strain evidence="4 5">DSM 40212</strain>
    </source>
</reference>
<gene>
    <name evidence="4" type="ORF">AQI94_37245</name>
</gene>
<dbReference type="OrthoDB" id="9814944at2"/>
<evidence type="ECO:0000256" key="1">
    <source>
        <dbReference type="ARBA" id="ARBA00022737"/>
    </source>
</evidence>
<dbReference type="SUPFAM" id="SSF52540">
    <property type="entry name" value="P-loop containing nucleoside triphosphate hydrolases"/>
    <property type="match status" value="1"/>
</dbReference>
<dbReference type="InterPro" id="IPR011990">
    <property type="entry name" value="TPR-like_helical_dom_sf"/>
</dbReference>
<feature type="repeat" description="TPR" evidence="3">
    <location>
        <begin position="650"/>
        <end position="683"/>
    </location>
</feature>
<keyword evidence="2 3" id="KW-0802">TPR repeat</keyword>
<dbReference type="InterPro" id="IPR050498">
    <property type="entry name" value="Ycf3"/>
</dbReference>
<feature type="repeat" description="TPR" evidence="3">
    <location>
        <begin position="548"/>
        <end position="581"/>
    </location>
</feature>
<keyword evidence="1" id="KW-0677">Repeat</keyword>
<dbReference type="Proteomes" id="UP000053039">
    <property type="component" value="Unassembled WGS sequence"/>
</dbReference>
<feature type="repeat" description="TPR" evidence="3">
    <location>
        <begin position="616"/>
        <end position="649"/>
    </location>
</feature>
<dbReference type="InterPro" id="IPR019734">
    <property type="entry name" value="TPR_rpt"/>
</dbReference>
<dbReference type="PANTHER" id="PTHR44858:SF1">
    <property type="entry name" value="UDP-N-ACETYLGLUCOSAMINE--PEPTIDE N-ACETYLGLUCOSAMINYLTRANSFERASE SPINDLY-RELATED"/>
    <property type="match status" value="1"/>
</dbReference>